<proteinExistence type="inferred from homology"/>
<reference evidence="10 11" key="1">
    <citation type="journal article" date="2017" name="PLoS Biol.">
        <title>The sea cucumber genome provides insights into morphological evolution and visceral regeneration.</title>
        <authorList>
            <person name="Zhang X."/>
            <person name="Sun L."/>
            <person name="Yuan J."/>
            <person name="Sun Y."/>
            <person name="Gao Y."/>
            <person name="Zhang L."/>
            <person name="Li S."/>
            <person name="Dai H."/>
            <person name="Hamel J.F."/>
            <person name="Liu C."/>
            <person name="Yu Y."/>
            <person name="Liu S."/>
            <person name="Lin W."/>
            <person name="Guo K."/>
            <person name="Jin S."/>
            <person name="Xu P."/>
            <person name="Storey K.B."/>
            <person name="Huan P."/>
            <person name="Zhang T."/>
            <person name="Zhou Y."/>
            <person name="Zhang J."/>
            <person name="Lin C."/>
            <person name="Li X."/>
            <person name="Xing L."/>
            <person name="Huo D."/>
            <person name="Sun M."/>
            <person name="Wang L."/>
            <person name="Mercier A."/>
            <person name="Li F."/>
            <person name="Yang H."/>
            <person name="Xiang J."/>
        </authorList>
    </citation>
    <scope>NUCLEOTIDE SEQUENCE [LARGE SCALE GENOMIC DNA]</scope>
    <source>
        <strain evidence="10">Shaxun</strain>
        <tissue evidence="10">Muscle</tissue>
    </source>
</reference>
<keyword evidence="3 10" id="KW-0808">Transferase</keyword>
<evidence type="ECO:0000256" key="5">
    <source>
        <dbReference type="ARBA" id="ARBA00022968"/>
    </source>
</evidence>
<dbReference type="PANTHER" id="PTHR14647:SF87">
    <property type="entry name" value="PUTATIVE-RELATED"/>
    <property type="match status" value="1"/>
</dbReference>
<dbReference type="STRING" id="307972.A0A2G8JZ22"/>
<evidence type="ECO:0000256" key="2">
    <source>
        <dbReference type="ARBA" id="ARBA00008124"/>
    </source>
</evidence>
<dbReference type="GO" id="GO:0009247">
    <property type="term" value="P:glycolipid biosynthetic process"/>
    <property type="evidence" value="ECO:0007669"/>
    <property type="project" value="InterPro"/>
</dbReference>
<keyword evidence="8" id="KW-0472">Membrane</keyword>
<evidence type="ECO:0000256" key="6">
    <source>
        <dbReference type="ARBA" id="ARBA00022989"/>
    </source>
</evidence>
<dbReference type="InterPro" id="IPR009729">
    <property type="entry name" value="Gal-3-0_sulfotransfrase"/>
</dbReference>
<evidence type="ECO:0000256" key="9">
    <source>
        <dbReference type="ARBA" id="ARBA00023180"/>
    </source>
</evidence>
<dbReference type="SUPFAM" id="SSF52540">
    <property type="entry name" value="P-loop containing nucleoside triphosphate hydrolases"/>
    <property type="match status" value="1"/>
</dbReference>
<protein>
    <submittedName>
        <fullName evidence="10">Putative galactosylceramide sulfotransferase isoform X2</fullName>
    </submittedName>
</protein>
<keyword evidence="5" id="KW-0735">Signal-anchor</keyword>
<dbReference type="OrthoDB" id="514299at2759"/>
<keyword evidence="7" id="KW-0333">Golgi apparatus</keyword>
<dbReference type="AlphaFoldDB" id="A0A2G8JZ22"/>
<keyword evidence="4" id="KW-0812">Transmembrane</keyword>
<keyword evidence="9" id="KW-0325">Glycoprotein</keyword>
<evidence type="ECO:0000313" key="10">
    <source>
        <dbReference type="EMBL" id="PIK40945.1"/>
    </source>
</evidence>
<dbReference type="EMBL" id="MRZV01001069">
    <property type="protein sequence ID" value="PIK40945.1"/>
    <property type="molecule type" value="Genomic_DNA"/>
</dbReference>
<comment type="subcellular location">
    <subcellularLocation>
        <location evidence="1">Golgi apparatus membrane</location>
        <topology evidence="1">Single-pass type II membrane protein</topology>
    </subcellularLocation>
</comment>
<dbReference type="Gene3D" id="3.40.50.300">
    <property type="entry name" value="P-loop containing nucleotide triphosphate hydrolases"/>
    <property type="match status" value="1"/>
</dbReference>
<keyword evidence="11" id="KW-1185">Reference proteome</keyword>
<dbReference type="Pfam" id="PF06990">
    <property type="entry name" value="Gal-3-0_sulfotr"/>
    <property type="match status" value="1"/>
</dbReference>
<dbReference type="Proteomes" id="UP000230750">
    <property type="component" value="Unassembled WGS sequence"/>
</dbReference>
<evidence type="ECO:0000256" key="3">
    <source>
        <dbReference type="ARBA" id="ARBA00022679"/>
    </source>
</evidence>
<gene>
    <name evidence="10" type="ORF">BSL78_22208</name>
</gene>
<evidence type="ECO:0000256" key="4">
    <source>
        <dbReference type="ARBA" id="ARBA00022692"/>
    </source>
</evidence>
<dbReference type="GO" id="GO:0001733">
    <property type="term" value="F:galactosylceramide sulfotransferase activity"/>
    <property type="evidence" value="ECO:0007669"/>
    <property type="project" value="InterPro"/>
</dbReference>
<accession>A0A2G8JZ22</accession>
<evidence type="ECO:0000256" key="8">
    <source>
        <dbReference type="ARBA" id="ARBA00023136"/>
    </source>
</evidence>
<comment type="similarity">
    <text evidence="2">Belongs to the galactose-3-O-sulfotransferase family.</text>
</comment>
<comment type="caution">
    <text evidence="10">The sequence shown here is derived from an EMBL/GenBank/DDBJ whole genome shotgun (WGS) entry which is preliminary data.</text>
</comment>
<name>A0A2G8JZ22_STIJA</name>
<keyword evidence="6" id="KW-1133">Transmembrane helix</keyword>
<organism evidence="10 11">
    <name type="scientific">Stichopus japonicus</name>
    <name type="common">Sea cucumber</name>
    <dbReference type="NCBI Taxonomy" id="307972"/>
    <lineage>
        <taxon>Eukaryota</taxon>
        <taxon>Metazoa</taxon>
        <taxon>Echinodermata</taxon>
        <taxon>Eleutherozoa</taxon>
        <taxon>Echinozoa</taxon>
        <taxon>Holothuroidea</taxon>
        <taxon>Aspidochirotacea</taxon>
        <taxon>Aspidochirotida</taxon>
        <taxon>Stichopodidae</taxon>
        <taxon>Apostichopus</taxon>
    </lineage>
</organism>
<evidence type="ECO:0000256" key="1">
    <source>
        <dbReference type="ARBA" id="ARBA00004323"/>
    </source>
</evidence>
<dbReference type="PANTHER" id="PTHR14647">
    <property type="entry name" value="GALACTOSE-3-O-SULFOTRANSFERASE"/>
    <property type="match status" value="1"/>
</dbReference>
<sequence length="339" mass="40228">MKLAVVHAQPCESIQRIVFLKTHKTASTTSASLFQRYGYYRNLTFAVGRNHILSFSSKFSRRNVLNFPGMRGKAFDMLANHARYNRGEMDLVVPNATYVTIIRRPEDQLESAFGYFEMYRGMNLSKDDHPLRTFMENPMKYYENHKYHMWQLSRNGQLFDLGLDRQMQENKSFIEQFIDQIDKDFDLVMISEYYDESLVLMKKLLCWNFEDILYIPAGVRSTSHRYLKDESLVRKMQTWNMGDVMLYNHFNQSLWKKIDDYGATFDTDLETFRGLNHAIFKECISPNKTDGRDRREKKYVLKNETERCSRIIMADVNYTPMIRTSMIERFGLEKGSWES</sequence>
<dbReference type="InterPro" id="IPR027417">
    <property type="entry name" value="P-loop_NTPase"/>
</dbReference>
<evidence type="ECO:0000256" key="7">
    <source>
        <dbReference type="ARBA" id="ARBA00023034"/>
    </source>
</evidence>
<dbReference type="GO" id="GO:0000139">
    <property type="term" value="C:Golgi membrane"/>
    <property type="evidence" value="ECO:0007669"/>
    <property type="project" value="UniProtKB-SubCell"/>
</dbReference>
<evidence type="ECO:0000313" key="11">
    <source>
        <dbReference type="Proteomes" id="UP000230750"/>
    </source>
</evidence>